<proteinExistence type="predicted"/>
<feature type="signal peptide" evidence="1">
    <location>
        <begin position="1"/>
        <end position="20"/>
    </location>
</feature>
<keyword evidence="4" id="KW-1185">Reference proteome</keyword>
<dbReference type="PANTHER" id="PTHR21666:SF291">
    <property type="entry name" value="STAGE II SPORULATION PROTEIN Q"/>
    <property type="match status" value="1"/>
</dbReference>
<feature type="chain" id="PRO_5006061845" evidence="1">
    <location>
        <begin position="21"/>
        <end position="324"/>
    </location>
</feature>
<dbReference type="OrthoDB" id="5489603at2"/>
<dbReference type="Gene3D" id="2.70.70.10">
    <property type="entry name" value="Glucose Permease (Domain IIA)"/>
    <property type="match status" value="1"/>
</dbReference>
<evidence type="ECO:0000313" key="4">
    <source>
        <dbReference type="Proteomes" id="UP000054823"/>
    </source>
</evidence>
<dbReference type="InterPro" id="IPR016047">
    <property type="entry name" value="M23ase_b-sheet_dom"/>
</dbReference>
<dbReference type="RefSeq" id="WP_058239570.1">
    <property type="nucleotide sequence ID" value="NZ_CYPW01000017.1"/>
</dbReference>
<dbReference type="EMBL" id="CYPW01000017">
    <property type="protein sequence ID" value="CUH52354.1"/>
    <property type="molecule type" value="Genomic_DNA"/>
</dbReference>
<organism evidence="3 4">
    <name type="scientific">Shimia marina</name>
    <dbReference type="NCBI Taxonomy" id="321267"/>
    <lineage>
        <taxon>Bacteria</taxon>
        <taxon>Pseudomonadati</taxon>
        <taxon>Pseudomonadota</taxon>
        <taxon>Alphaproteobacteria</taxon>
        <taxon>Rhodobacterales</taxon>
        <taxon>Roseobacteraceae</taxon>
    </lineage>
</organism>
<gene>
    <name evidence="3" type="ORF">SHM7688_01800</name>
</gene>
<evidence type="ECO:0000256" key="1">
    <source>
        <dbReference type="SAM" id="SignalP"/>
    </source>
</evidence>
<dbReference type="PANTHER" id="PTHR21666">
    <property type="entry name" value="PEPTIDASE-RELATED"/>
    <property type="match status" value="1"/>
</dbReference>
<dbReference type="SUPFAM" id="SSF51261">
    <property type="entry name" value="Duplicated hybrid motif"/>
    <property type="match status" value="1"/>
</dbReference>
<dbReference type="AlphaFoldDB" id="A0A0P1EPR5"/>
<protein>
    <submittedName>
        <fullName evidence="3">Putative peptidase</fullName>
    </submittedName>
</protein>
<evidence type="ECO:0000259" key="2">
    <source>
        <dbReference type="Pfam" id="PF01551"/>
    </source>
</evidence>
<reference evidence="3 4" key="1">
    <citation type="submission" date="2015-09" db="EMBL/GenBank/DDBJ databases">
        <authorList>
            <consortium name="Swine Surveillance"/>
        </authorList>
    </citation>
    <scope>NUCLEOTIDE SEQUENCE [LARGE SCALE GENOMIC DNA]</scope>
    <source>
        <strain evidence="3 4">CECT 7688</strain>
    </source>
</reference>
<dbReference type="CDD" id="cd12797">
    <property type="entry name" value="M23_peptidase"/>
    <property type="match status" value="1"/>
</dbReference>
<dbReference type="Pfam" id="PF01551">
    <property type="entry name" value="Peptidase_M23"/>
    <property type="match status" value="1"/>
</dbReference>
<sequence length="324" mass="34491">MLTRSIALIGALAAYPAAGAPTFSTPVDCELGTSCFVQNYVDHDPGPGHQDHSCGPLSYDGHKGTDFALPSLLAMQEGVDVLAAADGVVTGTRDGMADRLFRVENSPALNGRDCGNGVVVDHGDGWVTQYCHMKQDSVAVAQGDQVRRGQPLGEIGLSGRTQFPHLHISVRHNDQVVDPYSADTSGPAPDQCKGPHRSLWEAPLAYVPGGLIRAGFDVTIPAYEDVKSGIAGRAEIPSQAKALVLFAYAYGSRANDILELLISGPEGEIFSHEVTLEKAQAQYFRAGGKRTPMGGWPKGAYLGHVRILRDGKVLDHSEVPLTIQ</sequence>
<keyword evidence="1" id="KW-0732">Signal</keyword>
<feature type="domain" description="M23ase beta-sheet core" evidence="2">
    <location>
        <begin position="62"/>
        <end position="179"/>
    </location>
</feature>
<evidence type="ECO:0000313" key="3">
    <source>
        <dbReference type="EMBL" id="CUH52354.1"/>
    </source>
</evidence>
<dbReference type="GO" id="GO:0004222">
    <property type="term" value="F:metalloendopeptidase activity"/>
    <property type="evidence" value="ECO:0007669"/>
    <property type="project" value="TreeGrafter"/>
</dbReference>
<dbReference type="InterPro" id="IPR050570">
    <property type="entry name" value="Cell_wall_metabolism_enzyme"/>
</dbReference>
<name>A0A0P1EPR5_9RHOB</name>
<dbReference type="InterPro" id="IPR011055">
    <property type="entry name" value="Dup_hybrid_motif"/>
</dbReference>
<dbReference type="STRING" id="321267.SHM7688_01800"/>
<accession>A0A0P1EPR5</accession>
<dbReference type="Proteomes" id="UP000054823">
    <property type="component" value="Unassembled WGS sequence"/>
</dbReference>